<accession>A0A5C6VFI5</accession>
<protein>
    <submittedName>
        <fullName evidence="4">DNA polymerase III subunit epsilon</fullName>
    </submittedName>
</protein>
<dbReference type="PANTHER" id="PTHR30231:SF41">
    <property type="entry name" value="DNA POLYMERASE III SUBUNIT EPSILON"/>
    <property type="match status" value="1"/>
</dbReference>
<dbReference type="InterPro" id="IPR013520">
    <property type="entry name" value="Ribonucl_H"/>
</dbReference>
<dbReference type="CDD" id="cd06127">
    <property type="entry name" value="DEDDh"/>
    <property type="match status" value="1"/>
</dbReference>
<dbReference type="GO" id="GO:0008408">
    <property type="term" value="F:3'-5' exonuclease activity"/>
    <property type="evidence" value="ECO:0007669"/>
    <property type="project" value="TreeGrafter"/>
</dbReference>
<dbReference type="InterPro" id="IPR036397">
    <property type="entry name" value="RNaseH_sf"/>
</dbReference>
<dbReference type="Proteomes" id="UP000321168">
    <property type="component" value="Unassembled WGS sequence"/>
</dbReference>
<evidence type="ECO:0000313" key="5">
    <source>
        <dbReference type="Proteomes" id="UP000321168"/>
    </source>
</evidence>
<dbReference type="GO" id="GO:0045004">
    <property type="term" value="P:DNA replication proofreading"/>
    <property type="evidence" value="ECO:0007669"/>
    <property type="project" value="TreeGrafter"/>
</dbReference>
<evidence type="ECO:0000313" key="4">
    <source>
        <dbReference type="EMBL" id="TXC82108.1"/>
    </source>
</evidence>
<dbReference type="NCBIfam" id="TIGR00573">
    <property type="entry name" value="dnaq"/>
    <property type="match status" value="1"/>
</dbReference>
<dbReference type="EMBL" id="VORB01000002">
    <property type="protein sequence ID" value="TXC82108.1"/>
    <property type="molecule type" value="Genomic_DNA"/>
</dbReference>
<dbReference type="InterPro" id="IPR047296">
    <property type="entry name" value="GIY-YIG_UvrC_Cho"/>
</dbReference>
<dbReference type="SUPFAM" id="SSF53098">
    <property type="entry name" value="Ribonuclease H-like"/>
    <property type="match status" value="1"/>
</dbReference>
<evidence type="ECO:0000256" key="1">
    <source>
        <dbReference type="ARBA" id="ARBA00025483"/>
    </source>
</evidence>
<dbReference type="RefSeq" id="WP_147013309.1">
    <property type="nucleotide sequence ID" value="NZ_VORB01000002.1"/>
</dbReference>
<feature type="domain" description="GIY-YIG" evidence="3">
    <location>
        <begin position="198"/>
        <end position="274"/>
    </location>
</feature>
<dbReference type="InterPro" id="IPR006054">
    <property type="entry name" value="DnaQ"/>
</dbReference>
<dbReference type="OrthoDB" id="9803913at2"/>
<dbReference type="Pfam" id="PF01541">
    <property type="entry name" value="GIY-YIG"/>
    <property type="match status" value="1"/>
</dbReference>
<dbReference type="PROSITE" id="PS50164">
    <property type="entry name" value="GIY_YIG"/>
    <property type="match status" value="1"/>
</dbReference>
<dbReference type="InterPro" id="IPR035901">
    <property type="entry name" value="GIY-YIG_endonuc_sf"/>
</dbReference>
<comment type="caution">
    <text evidence="4">The sequence shown here is derived from an EMBL/GenBank/DDBJ whole genome shotgun (WGS) entry which is preliminary data.</text>
</comment>
<dbReference type="PANTHER" id="PTHR30231">
    <property type="entry name" value="DNA POLYMERASE III SUBUNIT EPSILON"/>
    <property type="match status" value="1"/>
</dbReference>
<sequence>MKYAVIDIETSGFSGLFNRITEISVFITDGIQVLDEYTSLVNPHCKIPYSITRLTGIDNSMVDEAPDFSEIADKIDEITQGCVFVAHNVNFDYSFVEREFREAGKSFKRKKLCSVRYAKSVFPDHQSYSLGNICRDLGIQITDRHRARGDAEATVELLRRCLKKDANKTELNKMLNPRLRGATLPTNIDFELFNSLPECPGVYHFLNKSGKVIYVGKALNIKQRVTSHFTSKAAKSINMKLEIADIRCQLSGNELLSFLMETHDIKRYYPKYNSAQKRYTKLLNLAVYENQKGILQLGVLVGRPREPYIQFTNRSAAYRFIQDFIDEYELCIHQQAMQPLKKNAEVINHDACRGVCAGKESVKDYNERVRDALNQQKPNLDQEFIVLEGRTEDEKAVVQLENGIYAGYGFMSMEIEEEEYANFIQPQINDPDTQSIVLGYLQRHHLQDEMEKVQLEPN</sequence>
<evidence type="ECO:0000259" key="3">
    <source>
        <dbReference type="PROSITE" id="PS50164"/>
    </source>
</evidence>
<dbReference type="InterPro" id="IPR012337">
    <property type="entry name" value="RNaseH-like_sf"/>
</dbReference>
<evidence type="ECO:0000256" key="2">
    <source>
        <dbReference type="ARBA" id="ARBA00026073"/>
    </source>
</evidence>
<dbReference type="SMART" id="SM00465">
    <property type="entry name" value="GIYc"/>
    <property type="match status" value="1"/>
</dbReference>
<keyword evidence="5" id="KW-1185">Reference proteome</keyword>
<organism evidence="4 5">
    <name type="scientific">Luteibaculum oceani</name>
    <dbReference type="NCBI Taxonomy" id="1294296"/>
    <lineage>
        <taxon>Bacteria</taxon>
        <taxon>Pseudomonadati</taxon>
        <taxon>Bacteroidota</taxon>
        <taxon>Flavobacteriia</taxon>
        <taxon>Flavobacteriales</taxon>
        <taxon>Luteibaculaceae</taxon>
        <taxon>Luteibaculum</taxon>
    </lineage>
</organism>
<dbReference type="GO" id="GO:0003887">
    <property type="term" value="F:DNA-directed DNA polymerase activity"/>
    <property type="evidence" value="ECO:0007669"/>
    <property type="project" value="InterPro"/>
</dbReference>
<dbReference type="Gene3D" id="3.30.420.10">
    <property type="entry name" value="Ribonuclease H-like superfamily/Ribonuclease H"/>
    <property type="match status" value="1"/>
</dbReference>
<dbReference type="AlphaFoldDB" id="A0A5C6VFI5"/>
<gene>
    <name evidence="4" type="ORF">FRX97_03165</name>
</gene>
<comment type="subunit">
    <text evidence="2">DNA polymerase III contains a core (composed of alpha, epsilon and theta chains) that associates with a tau subunit. This core dimerizes to form the POLIII' complex. PolIII' associates with the gamma complex (composed of gamma, delta, delta', psi and chi chains) and with the beta chain to form the complete DNA polymerase III complex.</text>
</comment>
<dbReference type="Gene3D" id="3.40.1440.10">
    <property type="entry name" value="GIY-YIG endonuclease"/>
    <property type="match status" value="1"/>
</dbReference>
<dbReference type="GO" id="GO:0006289">
    <property type="term" value="P:nucleotide-excision repair"/>
    <property type="evidence" value="ECO:0007669"/>
    <property type="project" value="InterPro"/>
</dbReference>
<name>A0A5C6VFI5_9FLAO</name>
<comment type="function">
    <text evidence="1">DNA polymerase III is a complex, multichain enzyme responsible for most of the replicative synthesis in bacteria. The epsilon subunit contain the editing function and is a proofreading 3'-5' exonuclease.</text>
</comment>
<dbReference type="FunFam" id="3.30.420.10:FF:000045">
    <property type="entry name" value="3'-5' exonuclease DinG"/>
    <property type="match status" value="1"/>
</dbReference>
<dbReference type="CDD" id="cd10434">
    <property type="entry name" value="GIY-YIG_UvrC_Cho"/>
    <property type="match status" value="1"/>
</dbReference>
<dbReference type="Pfam" id="PF00929">
    <property type="entry name" value="RNase_T"/>
    <property type="match status" value="1"/>
</dbReference>
<proteinExistence type="predicted"/>
<dbReference type="InterPro" id="IPR000305">
    <property type="entry name" value="GIY-YIG_endonuc"/>
</dbReference>
<dbReference type="SMART" id="SM00479">
    <property type="entry name" value="EXOIII"/>
    <property type="match status" value="1"/>
</dbReference>
<dbReference type="GO" id="GO:0003677">
    <property type="term" value="F:DNA binding"/>
    <property type="evidence" value="ECO:0007669"/>
    <property type="project" value="InterPro"/>
</dbReference>
<dbReference type="SUPFAM" id="SSF82771">
    <property type="entry name" value="GIY-YIG endonuclease"/>
    <property type="match status" value="1"/>
</dbReference>
<dbReference type="GO" id="GO:0005829">
    <property type="term" value="C:cytosol"/>
    <property type="evidence" value="ECO:0007669"/>
    <property type="project" value="TreeGrafter"/>
</dbReference>
<reference evidence="4 5" key="1">
    <citation type="submission" date="2019-08" db="EMBL/GenBank/DDBJ databases">
        <title>Genome of Luteibaculum oceani JCM 18817.</title>
        <authorList>
            <person name="Bowman J.P."/>
        </authorList>
    </citation>
    <scope>NUCLEOTIDE SEQUENCE [LARGE SCALE GENOMIC DNA]</scope>
    <source>
        <strain evidence="4 5">JCM 18817</strain>
    </source>
</reference>